<comment type="caution">
    <text evidence="3">The sequence shown here is derived from an EMBL/GenBank/DDBJ whole genome shotgun (WGS) entry which is preliminary data.</text>
</comment>
<dbReference type="Proteomes" id="UP000663829">
    <property type="component" value="Unassembled WGS sequence"/>
</dbReference>
<dbReference type="PANTHER" id="PTHR13008:SF7">
    <property type="entry name" value="MAP KINASE-ACTIVATING DEATH DOMAIN PROTEIN"/>
    <property type="match status" value="1"/>
</dbReference>
<keyword evidence="1" id="KW-1133">Transmembrane helix</keyword>
<dbReference type="GO" id="GO:0005085">
    <property type="term" value="F:guanyl-nucleotide exchange factor activity"/>
    <property type="evidence" value="ECO:0007669"/>
    <property type="project" value="TreeGrafter"/>
</dbReference>
<feature type="transmembrane region" description="Helical" evidence="1">
    <location>
        <begin position="64"/>
        <end position="84"/>
    </location>
</feature>
<dbReference type="GO" id="GO:0032483">
    <property type="term" value="P:regulation of Rab protein signal transduction"/>
    <property type="evidence" value="ECO:0007669"/>
    <property type="project" value="TreeGrafter"/>
</dbReference>
<evidence type="ECO:0000313" key="4">
    <source>
        <dbReference type="EMBL" id="CAF4367808.1"/>
    </source>
</evidence>
<dbReference type="GO" id="GO:0042981">
    <property type="term" value="P:regulation of apoptotic process"/>
    <property type="evidence" value="ECO:0007669"/>
    <property type="project" value="TreeGrafter"/>
</dbReference>
<dbReference type="Pfam" id="PF25328">
    <property type="entry name" value="PH_MADD"/>
    <property type="match status" value="1"/>
</dbReference>
<dbReference type="GO" id="GO:0005829">
    <property type="term" value="C:cytosol"/>
    <property type="evidence" value="ECO:0007669"/>
    <property type="project" value="TreeGrafter"/>
</dbReference>
<evidence type="ECO:0000256" key="1">
    <source>
        <dbReference type="SAM" id="Phobius"/>
    </source>
</evidence>
<sequence length="89" mass="10145">QELGGEFPIKDVNTGEGGLLQVCLEGICLIFENDKEFIELQKIRKCTTQKGDIFVLEEFGNDKAVWLIEFVMLYYVSSPIWLLATINND</sequence>
<dbReference type="InterPro" id="IPR039980">
    <property type="entry name" value="MADD"/>
</dbReference>
<feature type="non-terminal residue" evidence="3">
    <location>
        <position position="1"/>
    </location>
</feature>
<evidence type="ECO:0000313" key="5">
    <source>
        <dbReference type="Proteomes" id="UP000663829"/>
    </source>
</evidence>
<gene>
    <name evidence="3" type="ORF">GPM918_LOCUS36923</name>
    <name evidence="4" type="ORF">SRO942_LOCUS37677</name>
</gene>
<keyword evidence="1" id="KW-0812">Transmembrane</keyword>
<dbReference type="InterPro" id="IPR057469">
    <property type="entry name" value="PH_MADD"/>
</dbReference>
<evidence type="ECO:0000259" key="2">
    <source>
        <dbReference type="Pfam" id="PF25328"/>
    </source>
</evidence>
<organism evidence="3 5">
    <name type="scientific">Didymodactylos carnosus</name>
    <dbReference type="NCBI Taxonomy" id="1234261"/>
    <lineage>
        <taxon>Eukaryota</taxon>
        <taxon>Metazoa</taxon>
        <taxon>Spiralia</taxon>
        <taxon>Gnathifera</taxon>
        <taxon>Rotifera</taxon>
        <taxon>Eurotatoria</taxon>
        <taxon>Bdelloidea</taxon>
        <taxon>Philodinida</taxon>
        <taxon>Philodinidae</taxon>
        <taxon>Didymodactylos</taxon>
    </lineage>
</organism>
<proteinExistence type="predicted"/>
<dbReference type="Proteomes" id="UP000681722">
    <property type="component" value="Unassembled WGS sequence"/>
</dbReference>
<keyword evidence="1" id="KW-0472">Membrane</keyword>
<dbReference type="EMBL" id="CAJNOQ010022841">
    <property type="protein sequence ID" value="CAF1506601.1"/>
    <property type="molecule type" value="Genomic_DNA"/>
</dbReference>
<feature type="domain" description="MAP kinase-activating death" evidence="2">
    <location>
        <begin position="1"/>
        <end position="63"/>
    </location>
</feature>
<evidence type="ECO:0000313" key="3">
    <source>
        <dbReference type="EMBL" id="CAF1506601.1"/>
    </source>
</evidence>
<name>A0A815TTT8_9BILA</name>
<dbReference type="PANTHER" id="PTHR13008">
    <property type="entry name" value="MAP-KINASE ACTIVATING DEATH DOMAIN PROTEIN MADD /DENN/AEX-3 C.ELEGANS"/>
    <property type="match status" value="1"/>
</dbReference>
<protein>
    <recommendedName>
        <fullName evidence="2">MAP kinase-activating death domain-containing protein</fullName>
    </recommendedName>
</protein>
<keyword evidence="5" id="KW-1185">Reference proteome</keyword>
<accession>A0A815TTT8</accession>
<dbReference type="OrthoDB" id="6282239at2759"/>
<dbReference type="EMBL" id="CAJOBC010088370">
    <property type="protein sequence ID" value="CAF4367808.1"/>
    <property type="molecule type" value="Genomic_DNA"/>
</dbReference>
<reference evidence="3" key="1">
    <citation type="submission" date="2021-02" db="EMBL/GenBank/DDBJ databases">
        <authorList>
            <person name="Nowell W R."/>
        </authorList>
    </citation>
    <scope>NUCLEOTIDE SEQUENCE</scope>
</reference>
<dbReference type="AlphaFoldDB" id="A0A815TTT8"/>